<proteinExistence type="predicted"/>
<keyword evidence="2" id="KW-1185">Reference proteome</keyword>
<dbReference type="AlphaFoldDB" id="A0AAD7J5X1"/>
<dbReference type="EMBL" id="JARJLG010000057">
    <property type="protein sequence ID" value="KAJ7757791.1"/>
    <property type="molecule type" value="Genomic_DNA"/>
</dbReference>
<organism evidence="1 2">
    <name type="scientific">Mycena maculata</name>
    <dbReference type="NCBI Taxonomy" id="230809"/>
    <lineage>
        <taxon>Eukaryota</taxon>
        <taxon>Fungi</taxon>
        <taxon>Dikarya</taxon>
        <taxon>Basidiomycota</taxon>
        <taxon>Agaricomycotina</taxon>
        <taxon>Agaricomycetes</taxon>
        <taxon>Agaricomycetidae</taxon>
        <taxon>Agaricales</taxon>
        <taxon>Marasmiineae</taxon>
        <taxon>Mycenaceae</taxon>
        <taxon>Mycena</taxon>
    </lineage>
</organism>
<gene>
    <name evidence="1" type="ORF">DFH07DRAFT_772781</name>
</gene>
<evidence type="ECO:0000313" key="2">
    <source>
        <dbReference type="Proteomes" id="UP001215280"/>
    </source>
</evidence>
<protein>
    <submittedName>
        <fullName evidence="1">Uncharacterized protein</fullName>
    </submittedName>
</protein>
<accession>A0AAD7J5X1</accession>
<dbReference type="Proteomes" id="UP001215280">
    <property type="component" value="Unassembled WGS sequence"/>
</dbReference>
<sequence length="248" mass="27813">MHDLHGWFRTIALSGVFVWGNLRGLVKSESPKFGPKPVLSISVVYTDRKLDTENRFEYANNDGLVHVWLASSGNRALTACELLELLDSDSVIGFGRFLKSMLAPPSNVYTVLGWLGYFERQYQWLVKQRVFKQREEVNIFQHKTGGWCYITLISASPCQASKLTATNGMTMGWEHTIPLARAASKMDVPFALSQTSPQTTHISMSLGGTWTVTIMEWVLKNPSQATPQQCQIVGAVLSGFRFYPAKFL</sequence>
<name>A0AAD7J5X1_9AGAR</name>
<reference evidence="1" key="1">
    <citation type="submission" date="2023-03" db="EMBL/GenBank/DDBJ databases">
        <title>Massive genome expansion in bonnet fungi (Mycena s.s.) driven by repeated elements and novel gene families across ecological guilds.</title>
        <authorList>
            <consortium name="Lawrence Berkeley National Laboratory"/>
            <person name="Harder C.B."/>
            <person name="Miyauchi S."/>
            <person name="Viragh M."/>
            <person name="Kuo A."/>
            <person name="Thoen E."/>
            <person name="Andreopoulos B."/>
            <person name="Lu D."/>
            <person name="Skrede I."/>
            <person name="Drula E."/>
            <person name="Henrissat B."/>
            <person name="Morin E."/>
            <person name="Kohler A."/>
            <person name="Barry K."/>
            <person name="LaButti K."/>
            <person name="Morin E."/>
            <person name="Salamov A."/>
            <person name="Lipzen A."/>
            <person name="Mereny Z."/>
            <person name="Hegedus B."/>
            <person name="Baldrian P."/>
            <person name="Stursova M."/>
            <person name="Weitz H."/>
            <person name="Taylor A."/>
            <person name="Grigoriev I.V."/>
            <person name="Nagy L.G."/>
            <person name="Martin F."/>
            <person name="Kauserud H."/>
        </authorList>
    </citation>
    <scope>NUCLEOTIDE SEQUENCE</scope>
    <source>
        <strain evidence="1">CBHHK188m</strain>
    </source>
</reference>
<evidence type="ECO:0000313" key="1">
    <source>
        <dbReference type="EMBL" id="KAJ7757791.1"/>
    </source>
</evidence>
<comment type="caution">
    <text evidence="1">The sequence shown here is derived from an EMBL/GenBank/DDBJ whole genome shotgun (WGS) entry which is preliminary data.</text>
</comment>